<dbReference type="Pfam" id="PF00646">
    <property type="entry name" value="F-box"/>
    <property type="match status" value="1"/>
</dbReference>
<dbReference type="Proteomes" id="UP000078284">
    <property type="component" value="Chromosome 2"/>
</dbReference>
<dbReference type="PANTHER" id="PTHR44259">
    <property type="entry name" value="OS07G0183000 PROTEIN-RELATED"/>
    <property type="match status" value="1"/>
</dbReference>
<proteinExistence type="predicted"/>
<dbReference type="InterPro" id="IPR050942">
    <property type="entry name" value="F-box_BR-signaling"/>
</dbReference>
<dbReference type="InterPro" id="IPR036047">
    <property type="entry name" value="F-box-like_dom_sf"/>
</dbReference>
<accession>A0A178VMU9</accession>
<name>A0A178VMU9_ARATH</name>
<gene>
    <name evidence="2" type="ordered locus">AXX17_At2g02580</name>
</gene>
<dbReference type="PANTHER" id="PTHR44259:SF98">
    <property type="entry name" value="GENOME ASSEMBLY, CHROMOSOME: A05"/>
    <property type="match status" value="1"/>
</dbReference>
<feature type="domain" description="F-box" evidence="1">
    <location>
        <begin position="22"/>
        <end position="61"/>
    </location>
</feature>
<dbReference type="AlphaFoldDB" id="A0A178VMU9"/>
<dbReference type="EMBL" id="LUHQ01000002">
    <property type="protein sequence ID" value="OAP07697.1"/>
    <property type="molecule type" value="Genomic_DNA"/>
</dbReference>
<dbReference type="ExpressionAtlas" id="A0A178VMU9">
    <property type="expression patterns" value="baseline and differential"/>
</dbReference>
<sequence>METPNDLVKEEKRQGASENQDWSKLCPDLLRPILESLSSIDFHRAKTVCSDWYSVWKTCKGYDSKWNQNSGSIFDMAYKNSKLYLYTLDHHIKIYDFSGDSPKEEGLTNPYSNHPFRFDEKPQEYIWKRKIVIAESGEMMNEMLIFCHGVTMRAQVHDVGDGIKRDSICFVEDDLWPDFDRPSNCGIFNLATSRITWPKRYGVYIDQKQWFLPGFA</sequence>
<dbReference type="InterPro" id="IPR001810">
    <property type="entry name" value="F-box_dom"/>
</dbReference>
<evidence type="ECO:0000259" key="1">
    <source>
        <dbReference type="Pfam" id="PF00646"/>
    </source>
</evidence>
<dbReference type="Gene3D" id="1.20.1280.50">
    <property type="match status" value="1"/>
</dbReference>
<organism evidence="2 3">
    <name type="scientific">Arabidopsis thaliana</name>
    <name type="common">Mouse-ear cress</name>
    <dbReference type="NCBI Taxonomy" id="3702"/>
    <lineage>
        <taxon>Eukaryota</taxon>
        <taxon>Viridiplantae</taxon>
        <taxon>Streptophyta</taxon>
        <taxon>Embryophyta</taxon>
        <taxon>Tracheophyta</taxon>
        <taxon>Spermatophyta</taxon>
        <taxon>Magnoliopsida</taxon>
        <taxon>eudicotyledons</taxon>
        <taxon>Gunneridae</taxon>
        <taxon>Pentapetalae</taxon>
        <taxon>rosids</taxon>
        <taxon>malvids</taxon>
        <taxon>Brassicales</taxon>
        <taxon>Brassicaceae</taxon>
        <taxon>Camelineae</taxon>
        <taxon>Arabidopsis</taxon>
    </lineage>
</organism>
<comment type="caution">
    <text evidence="2">The sequence shown here is derived from an EMBL/GenBank/DDBJ whole genome shotgun (WGS) entry which is preliminary data.</text>
</comment>
<evidence type="ECO:0000313" key="3">
    <source>
        <dbReference type="Proteomes" id="UP000078284"/>
    </source>
</evidence>
<protein>
    <recommendedName>
        <fullName evidence="1">F-box domain-containing protein</fullName>
    </recommendedName>
</protein>
<evidence type="ECO:0000313" key="2">
    <source>
        <dbReference type="EMBL" id="OAP07697.1"/>
    </source>
</evidence>
<reference evidence="3" key="1">
    <citation type="journal article" date="2016" name="Proc. Natl. Acad. Sci. U.S.A.">
        <title>Chromosome-level assembly of Arabidopsis thaliana Ler reveals the extent of translocation and inversion polymorphisms.</title>
        <authorList>
            <person name="Zapata L."/>
            <person name="Ding J."/>
            <person name="Willing E.M."/>
            <person name="Hartwig B."/>
            <person name="Bezdan D."/>
            <person name="Jiao W.B."/>
            <person name="Patel V."/>
            <person name="Velikkakam James G."/>
            <person name="Koornneef M."/>
            <person name="Ossowski S."/>
            <person name="Schneeberger K."/>
        </authorList>
    </citation>
    <scope>NUCLEOTIDE SEQUENCE [LARGE SCALE GENOMIC DNA]</scope>
    <source>
        <strain evidence="3">cv. Landsberg erecta</strain>
    </source>
</reference>
<dbReference type="SUPFAM" id="SSF81383">
    <property type="entry name" value="F-box domain"/>
    <property type="match status" value="1"/>
</dbReference>